<feature type="region of interest" description="Disordered" evidence="11">
    <location>
        <begin position="34"/>
        <end position="64"/>
    </location>
</feature>
<dbReference type="PROSITE" id="PS50244">
    <property type="entry name" value="S5A_REDUCTASE"/>
    <property type="match status" value="1"/>
</dbReference>
<feature type="transmembrane region" description="Helical" evidence="12">
    <location>
        <begin position="221"/>
        <end position="244"/>
    </location>
</feature>
<proteinExistence type="inferred from homology"/>
<dbReference type="GO" id="GO:0006702">
    <property type="term" value="P:androgen biosynthetic process"/>
    <property type="evidence" value="ECO:0000318"/>
    <property type="project" value="GO_Central"/>
</dbReference>
<feature type="transmembrane region" description="Helical" evidence="12">
    <location>
        <begin position="95"/>
        <end position="113"/>
    </location>
</feature>
<evidence type="ECO:0000259" key="13">
    <source>
        <dbReference type="Pfam" id="PF02544"/>
    </source>
</evidence>
<reference evidence="14" key="3">
    <citation type="submission" date="2025-09" db="UniProtKB">
        <authorList>
            <consortium name="Ensembl"/>
        </authorList>
    </citation>
    <scope>IDENTIFICATION</scope>
</reference>
<evidence type="ECO:0000256" key="9">
    <source>
        <dbReference type="ARBA" id="ARBA00048292"/>
    </source>
</evidence>
<reference evidence="14 15" key="1">
    <citation type="submission" date="2009-12" db="EMBL/GenBank/DDBJ databases">
        <title>The Genome Sequence of Anolis carolinensis (Green Anole Lizard).</title>
        <authorList>
            <consortium name="The Genome Sequencing Platform"/>
            <person name="Di Palma F."/>
            <person name="Alfoldi J."/>
            <person name="Heiman D."/>
            <person name="Young S."/>
            <person name="Grabherr M."/>
            <person name="Johnson J."/>
            <person name="Lander E.S."/>
            <person name="Lindblad-Toh K."/>
        </authorList>
    </citation>
    <scope>NUCLEOTIDE SEQUENCE [LARGE SCALE GENOMIC DNA]</scope>
    <source>
        <strain evidence="14 15">JBL SC #1</strain>
    </source>
</reference>
<evidence type="ECO:0000256" key="2">
    <source>
        <dbReference type="ARBA" id="ARBA00007742"/>
    </source>
</evidence>
<keyword evidence="5" id="KW-0726">Sexual differentiation</keyword>
<keyword evidence="15" id="KW-1185">Reference proteome</keyword>
<dbReference type="Gene3D" id="1.20.120.1630">
    <property type="match status" value="1"/>
</dbReference>
<organism evidence="14 15">
    <name type="scientific">Anolis carolinensis</name>
    <name type="common">Green anole</name>
    <name type="synonym">American chameleon</name>
    <dbReference type="NCBI Taxonomy" id="28377"/>
    <lineage>
        <taxon>Eukaryota</taxon>
        <taxon>Metazoa</taxon>
        <taxon>Chordata</taxon>
        <taxon>Craniata</taxon>
        <taxon>Vertebrata</taxon>
        <taxon>Euteleostomi</taxon>
        <taxon>Lepidosauria</taxon>
        <taxon>Squamata</taxon>
        <taxon>Bifurcata</taxon>
        <taxon>Unidentata</taxon>
        <taxon>Episquamata</taxon>
        <taxon>Toxicofera</taxon>
        <taxon>Iguania</taxon>
        <taxon>Dactyloidae</taxon>
        <taxon>Anolis</taxon>
    </lineage>
</organism>
<dbReference type="GeneID" id="100563846"/>
<dbReference type="GO" id="GO:0003865">
    <property type="term" value="F:3-oxo-5-alpha-steroid 4-dehydrogenase activity"/>
    <property type="evidence" value="ECO:0000318"/>
    <property type="project" value="GO_Central"/>
</dbReference>
<evidence type="ECO:0000313" key="15">
    <source>
        <dbReference type="Proteomes" id="UP000001646"/>
    </source>
</evidence>
<accession>A0A803U1D7</accession>
<dbReference type="GO" id="GO:0047751">
    <property type="term" value="F:3-oxo-5-alpha-steroid 4-dehydrogenase (NADP+) activity"/>
    <property type="evidence" value="ECO:0007669"/>
    <property type="project" value="UniProtKB-EC"/>
</dbReference>
<name>A0A803U1D7_ANOCA</name>
<evidence type="ECO:0000256" key="7">
    <source>
        <dbReference type="ARBA" id="ARBA00023002"/>
    </source>
</evidence>
<dbReference type="PANTHER" id="PTHR10556:SF37">
    <property type="entry name" value="3-OXO-5-ALPHA-STEROID 4-DEHYDROGENASE 2"/>
    <property type="match status" value="1"/>
</dbReference>
<dbReference type="KEGG" id="acs:100563846"/>
<comment type="catalytic activity">
    <reaction evidence="9">
        <text>5alpha-pregnane-3,20-dione + NADP(+) = progesterone + NADPH + H(+)</text>
        <dbReference type="Rhea" id="RHEA:21952"/>
        <dbReference type="ChEBI" id="CHEBI:15378"/>
        <dbReference type="ChEBI" id="CHEBI:17026"/>
        <dbReference type="ChEBI" id="CHEBI:28952"/>
        <dbReference type="ChEBI" id="CHEBI:57783"/>
        <dbReference type="ChEBI" id="CHEBI:58349"/>
        <dbReference type="EC" id="1.3.1.22"/>
    </reaction>
    <physiologicalReaction direction="right-to-left" evidence="9">
        <dbReference type="Rhea" id="RHEA:21954"/>
    </physiologicalReaction>
</comment>
<dbReference type="AlphaFoldDB" id="A0A803U1D7"/>
<dbReference type="FunFam" id="1.20.120.1630:FF:000002">
    <property type="entry name" value="Steroid 5 alpha-reductase 1"/>
    <property type="match status" value="1"/>
</dbReference>
<feature type="transmembrane region" description="Helical" evidence="12">
    <location>
        <begin position="6"/>
        <end position="23"/>
    </location>
</feature>
<dbReference type="GeneTree" id="ENSGT00950000182886"/>
<dbReference type="InterPro" id="IPR001104">
    <property type="entry name" value="3-oxo-5_a-steroid_4-DH_C"/>
</dbReference>
<evidence type="ECO:0000313" key="14">
    <source>
        <dbReference type="Ensembl" id="ENSACAP00000041277.1"/>
    </source>
</evidence>
<comment type="subcellular location">
    <subcellularLocation>
        <location evidence="1">Microsome membrane</location>
        <topology evidence="1">Multi-pass membrane protein</topology>
    </subcellularLocation>
</comment>
<evidence type="ECO:0000256" key="8">
    <source>
        <dbReference type="ARBA" id="ARBA00023136"/>
    </source>
</evidence>
<keyword evidence="7" id="KW-0560">Oxidoreductase</keyword>
<feature type="transmembrane region" description="Helical" evidence="12">
    <location>
        <begin position="133"/>
        <end position="152"/>
    </location>
</feature>
<keyword evidence="6 12" id="KW-1133">Transmembrane helix</keyword>
<dbReference type="GO" id="GO:0008584">
    <property type="term" value="P:male gonad development"/>
    <property type="evidence" value="ECO:0000318"/>
    <property type="project" value="GO_Central"/>
</dbReference>
<dbReference type="RefSeq" id="XP_003216013.1">
    <property type="nucleotide sequence ID" value="XM_003215965.4"/>
</dbReference>
<dbReference type="InParanoid" id="A0A803U1D7"/>
<dbReference type="OrthoDB" id="5788137at2759"/>
<protein>
    <recommendedName>
        <fullName evidence="3">3-oxo-5alpha-steroid 4-dehydrogenase (NADP(+))</fullName>
        <ecNumber evidence="3">1.3.1.22</ecNumber>
    </recommendedName>
</protein>
<evidence type="ECO:0000256" key="4">
    <source>
        <dbReference type="ARBA" id="ARBA00022692"/>
    </source>
</evidence>
<evidence type="ECO:0000256" key="1">
    <source>
        <dbReference type="ARBA" id="ARBA00004154"/>
    </source>
</evidence>
<evidence type="ECO:0000256" key="12">
    <source>
        <dbReference type="SAM" id="Phobius"/>
    </source>
</evidence>
<sequence length="274" mass="31547">MPCSPILVDALSAFLAALGLLHLRRNSRRPIRYGKHEQEEEEEEREEEGKPKRRREGPASGQGAHLPARCAWFLQELPAFLVPSLLLASRASPRLAPLGCRMLLGMFCGHYFYRTFIYSFLTRGRPFPLKTLYFGILFCTYNGFLQGYYMIYCAEYPDDWCNSLRFTSGLLLFLSGIGINIHSDHILRQLRKPGELTYKIPQGGLFAYISGANFFGEILEWFGYAVATWSFPAFAFALFTLCCIGPRAYHHHRYYVRTFSSYPRSRKALIPFIF</sequence>
<dbReference type="GO" id="GO:0043025">
    <property type="term" value="C:neuronal cell body"/>
    <property type="evidence" value="ECO:0000318"/>
    <property type="project" value="GO_Central"/>
</dbReference>
<feature type="transmembrane region" description="Helical" evidence="12">
    <location>
        <begin position="164"/>
        <end position="183"/>
    </location>
</feature>
<dbReference type="EC" id="1.3.1.22" evidence="3"/>
<evidence type="ECO:0000256" key="5">
    <source>
        <dbReference type="ARBA" id="ARBA00022928"/>
    </source>
</evidence>
<reference evidence="14" key="2">
    <citation type="submission" date="2025-08" db="UniProtKB">
        <authorList>
            <consortium name="Ensembl"/>
        </authorList>
    </citation>
    <scope>IDENTIFICATION</scope>
</reference>
<gene>
    <name evidence="14" type="primary">SRD5A2</name>
</gene>
<evidence type="ECO:0000256" key="10">
    <source>
        <dbReference type="ARBA" id="ARBA00049397"/>
    </source>
</evidence>
<evidence type="ECO:0000256" key="6">
    <source>
        <dbReference type="ARBA" id="ARBA00022989"/>
    </source>
</evidence>
<dbReference type="InterPro" id="IPR039357">
    <property type="entry name" value="SRD5A/TECR"/>
</dbReference>
<dbReference type="PANTHER" id="PTHR10556">
    <property type="entry name" value="3-OXO-5-ALPHA-STEROID 4-DEHYDROGENASE"/>
    <property type="match status" value="1"/>
</dbReference>
<comment type="similarity">
    <text evidence="2">Belongs to the steroid 5-alpha reductase family.</text>
</comment>
<dbReference type="GO" id="GO:0030539">
    <property type="term" value="P:male genitalia development"/>
    <property type="evidence" value="ECO:0007669"/>
    <property type="project" value="Ensembl"/>
</dbReference>
<keyword evidence="4 12" id="KW-0812">Transmembrane</keyword>
<dbReference type="CTD" id="6716"/>
<comment type="catalytic activity">
    <reaction evidence="10">
        <text>17beta-hydroxy-5alpha-androstan-3-one + NADP(+) = testosterone + NADPH + H(+)</text>
        <dbReference type="Rhea" id="RHEA:50820"/>
        <dbReference type="ChEBI" id="CHEBI:15378"/>
        <dbReference type="ChEBI" id="CHEBI:16330"/>
        <dbReference type="ChEBI" id="CHEBI:17347"/>
        <dbReference type="ChEBI" id="CHEBI:57783"/>
        <dbReference type="ChEBI" id="CHEBI:58349"/>
        <dbReference type="EC" id="1.3.1.22"/>
    </reaction>
    <physiologicalReaction direction="right-to-left" evidence="10">
        <dbReference type="Rhea" id="RHEA:50822"/>
    </physiologicalReaction>
</comment>
<dbReference type="FunCoup" id="A0A803U1D7">
    <property type="interactions" value="57"/>
</dbReference>
<evidence type="ECO:0000256" key="3">
    <source>
        <dbReference type="ARBA" id="ARBA00012049"/>
    </source>
</evidence>
<dbReference type="Pfam" id="PF02544">
    <property type="entry name" value="Steroid_dh"/>
    <property type="match status" value="1"/>
</dbReference>
<keyword evidence="5" id="KW-0221">Differentiation</keyword>
<evidence type="ECO:0000256" key="11">
    <source>
        <dbReference type="SAM" id="MobiDB-lite"/>
    </source>
</evidence>
<feature type="domain" description="3-oxo-5-alpha-steroid 4-dehydrogenase C-terminal" evidence="13">
    <location>
        <begin position="126"/>
        <end position="274"/>
    </location>
</feature>
<dbReference type="GO" id="GO:0061370">
    <property type="term" value="P:testosterone biosynthetic process"/>
    <property type="evidence" value="ECO:0007669"/>
    <property type="project" value="Ensembl"/>
</dbReference>
<keyword evidence="8 12" id="KW-0472">Membrane</keyword>
<dbReference type="Proteomes" id="UP000001646">
    <property type="component" value="Chromosome 1"/>
</dbReference>
<dbReference type="Ensembl" id="ENSACAT00000054856.1">
    <property type="protein sequence ID" value="ENSACAP00000041277.1"/>
    <property type="gene ID" value="ENSACAG00000036536.1"/>
</dbReference>